<dbReference type="OrthoDB" id="534912at2759"/>
<dbReference type="PhylomeDB" id="E9HAS9"/>
<dbReference type="Gene3D" id="1.10.3430.10">
    <property type="entry name" value="Ammonium transporter AmtB like domains"/>
    <property type="match status" value="1"/>
</dbReference>
<dbReference type="GO" id="GO:0008519">
    <property type="term" value="F:ammonium channel activity"/>
    <property type="evidence" value="ECO:0000318"/>
    <property type="project" value="GO_Central"/>
</dbReference>
<evidence type="ECO:0000256" key="4">
    <source>
        <dbReference type="ARBA" id="ARBA00022989"/>
    </source>
</evidence>
<dbReference type="PANTHER" id="PTHR11730">
    <property type="entry name" value="AMMONIUM TRANSPORTER"/>
    <property type="match status" value="1"/>
</dbReference>
<feature type="transmembrane region" description="Helical" evidence="6">
    <location>
        <begin position="340"/>
        <end position="358"/>
    </location>
</feature>
<dbReference type="FunFam" id="1.10.3430.10:FF:000012">
    <property type="entry name" value="Rh type C glycoprotein"/>
    <property type="match status" value="1"/>
</dbReference>
<dbReference type="InParanoid" id="E9HAS9"/>
<keyword evidence="9" id="KW-1185">Reference proteome</keyword>
<keyword evidence="3 6" id="KW-0812">Transmembrane</keyword>
<keyword evidence="4 6" id="KW-1133">Transmembrane helix</keyword>
<dbReference type="GO" id="GO:0097272">
    <property type="term" value="P:ammonium homeostasis"/>
    <property type="evidence" value="ECO:0000318"/>
    <property type="project" value="GO_Central"/>
</dbReference>
<feature type="transmembrane region" description="Helical" evidence="6">
    <location>
        <begin position="12"/>
        <end position="31"/>
    </location>
</feature>
<feature type="transmembrane region" description="Helical" evidence="6">
    <location>
        <begin position="129"/>
        <end position="162"/>
    </location>
</feature>
<feature type="domain" description="Ammonium transporter AmtB-like" evidence="7">
    <location>
        <begin position="23"/>
        <end position="433"/>
    </location>
</feature>
<dbReference type="Proteomes" id="UP000000305">
    <property type="component" value="Unassembled WGS sequence"/>
</dbReference>
<feature type="transmembrane region" description="Helical" evidence="6">
    <location>
        <begin position="406"/>
        <end position="429"/>
    </location>
</feature>
<dbReference type="HOGENOM" id="CLU_021386_1_0_1"/>
<dbReference type="InterPro" id="IPR002229">
    <property type="entry name" value="RhesusRHD"/>
</dbReference>
<dbReference type="eggNOG" id="KOG3796">
    <property type="taxonomic scope" value="Eukaryota"/>
</dbReference>
<reference evidence="8 9" key="1">
    <citation type="journal article" date="2011" name="Science">
        <title>The ecoresponsive genome of Daphnia pulex.</title>
        <authorList>
            <person name="Colbourne J.K."/>
            <person name="Pfrender M.E."/>
            <person name="Gilbert D."/>
            <person name="Thomas W.K."/>
            <person name="Tucker A."/>
            <person name="Oakley T.H."/>
            <person name="Tokishita S."/>
            <person name="Aerts A."/>
            <person name="Arnold G.J."/>
            <person name="Basu M.K."/>
            <person name="Bauer D.J."/>
            <person name="Caceres C.E."/>
            <person name="Carmel L."/>
            <person name="Casola C."/>
            <person name="Choi J.H."/>
            <person name="Detter J.C."/>
            <person name="Dong Q."/>
            <person name="Dusheyko S."/>
            <person name="Eads B.D."/>
            <person name="Frohlich T."/>
            <person name="Geiler-Samerotte K.A."/>
            <person name="Gerlach D."/>
            <person name="Hatcher P."/>
            <person name="Jogdeo S."/>
            <person name="Krijgsveld J."/>
            <person name="Kriventseva E.V."/>
            <person name="Kultz D."/>
            <person name="Laforsch C."/>
            <person name="Lindquist E."/>
            <person name="Lopez J."/>
            <person name="Manak J.R."/>
            <person name="Muller J."/>
            <person name="Pangilinan J."/>
            <person name="Patwardhan R.P."/>
            <person name="Pitluck S."/>
            <person name="Pritham E.J."/>
            <person name="Rechtsteiner A."/>
            <person name="Rho M."/>
            <person name="Rogozin I.B."/>
            <person name="Sakarya O."/>
            <person name="Salamov A."/>
            <person name="Schaack S."/>
            <person name="Shapiro H."/>
            <person name="Shiga Y."/>
            <person name="Skalitzky C."/>
            <person name="Smith Z."/>
            <person name="Souvorov A."/>
            <person name="Sung W."/>
            <person name="Tang Z."/>
            <person name="Tsuchiya D."/>
            <person name="Tu H."/>
            <person name="Vos H."/>
            <person name="Wang M."/>
            <person name="Wolf Y.I."/>
            <person name="Yamagata H."/>
            <person name="Yamada T."/>
            <person name="Ye Y."/>
            <person name="Shaw J.R."/>
            <person name="Andrews J."/>
            <person name="Crease T.J."/>
            <person name="Tang H."/>
            <person name="Lucas S.M."/>
            <person name="Robertson H.M."/>
            <person name="Bork P."/>
            <person name="Koonin E.V."/>
            <person name="Zdobnov E.M."/>
            <person name="Grigoriev I.V."/>
            <person name="Lynch M."/>
            <person name="Boore J.L."/>
        </authorList>
    </citation>
    <scope>NUCLEOTIDE SEQUENCE [LARGE SCALE GENOMIC DNA]</scope>
</reference>
<evidence type="ECO:0000259" key="7">
    <source>
        <dbReference type="Pfam" id="PF00909"/>
    </source>
</evidence>
<dbReference type="KEGG" id="dpx:DAPPUDRAFT_256122"/>
<dbReference type="GO" id="GO:0072488">
    <property type="term" value="P:ammonium transmembrane transport"/>
    <property type="evidence" value="ECO:0000318"/>
    <property type="project" value="GO_Central"/>
</dbReference>
<gene>
    <name evidence="8" type="ORF">DAPPUDRAFT_256122</name>
</gene>
<feature type="transmembrane region" description="Helical" evidence="6">
    <location>
        <begin position="87"/>
        <end position="109"/>
    </location>
</feature>
<dbReference type="GO" id="GO:0005886">
    <property type="term" value="C:plasma membrane"/>
    <property type="evidence" value="ECO:0000318"/>
    <property type="project" value="GO_Central"/>
</dbReference>
<evidence type="ECO:0000256" key="3">
    <source>
        <dbReference type="ARBA" id="ARBA00022692"/>
    </source>
</evidence>
<feature type="transmembrane region" description="Helical" evidence="6">
    <location>
        <begin position="215"/>
        <end position="236"/>
    </location>
</feature>
<evidence type="ECO:0000313" key="8">
    <source>
        <dbReference type="EMBL" id="EFX71083.1"/>
    </source>
</evidence>
<keyword evidence="5 6" id="KW-0472">Membrane</keyword>
<dbReference type="InterPro" id="IPR024041">
    <property type="entry name" value="NH4_transpt_AmtB-like_dom"/>
</dbReference>
<feature type="transmembrane region" description="Helical" evidence="6">
    <location>
        <begin position="299"/>
        <end position="319"/>
    </location>
</feature>
<evidence type="ECO:0000256" key="2">
    <source>
        <dbReference type="ARBA" id="ARBA00011036"/>
    </source>
</evidence>
<dbReference type="PRINTS" id="PR00342">
    <property type="entry name" value="RHESUSRHD"/>
</dbReference>
<comment type="similarity">
    <text evidence="2">Belongs to the ammonium transporter (TC 2.A.49) family. Rh subfamily.</text>
</comment>
<organism evidence="8 9">
    <name type="scientific">Daphnia pulex</name>
    <name type="common">Water flea</name>
    <dbReference type="NCBI Taxonomy" id="6669"/>
    <lineage>
        <taxon>Eukaryota</taxon>
        <taxon>Metazoa</taxon>
        <taxon>Ecdysozoa</taxon>
        <taxon>Arthropoda</taxon>
        <taxon>Crustacea</taxon>
        <taxon>Branchiopoda</taxon>
        <taxon>Diplostraca</taxon>
        <taxon>Cladocera</taxon>
        <taxon>Anomopoda</taxon>
        <taxon>Daphniidae</taxon>
        <taxon>Daphnia</taxon>
    </lineage>
</organism>
<comment type="subcellular location">
    <subcellularLocation>
        <location evidence="1">Membrane</location>
        <topology evidence="1">Multi-pass membrane protein</topology>
    </subcellularLocation>
</comment>
<evidence type="ECO:0000256" key="6">
    <source>
        <dbReference type="SAM" id="Phobius"/>
    </source>
</evidence>
<proteinExistence type="inferred from homology"/>
<feature type="transmembrane region" description="Helical" evidence="6">
    <location>
        <begin position="248"/>
        <end position="266"/>
    </location>
</feature>
<dbReference type="Pfam" id="PF00909">
    <property type="entry name" value="Ammonium_transp"/>
    <property type="match status" value="1"/>
</dbReference>
<dbReference type="AlphaFoldDB" id="E9HAS9"/>
<dbReference type="EMBL" id="GL732613">
    <property type="protein sequence ID" value="EFX71083.1"/>
    <property type="molecule type" value="Genomic_DNA"/>
</dbReference>
<feature type="transmembrane region" description="Helical" evidence="6">
    <location>
        <begin position="174"/>
        <end position="195"/>
    </location>
</feature>
<dbReference type="InterPro" id="IPR029020">
    <property type="entry name" value="Ammonium/urea_transptr"/>
</dbReference>
<sequence>MSLKHFLMHGRHIPFLLGIQMAFIILFGVFVEYDKEADSGKAINANATTNEGNTIGHYYPMFQDVHVMMFIGFGFLMTFLKKYGYSAVAVNFLIAAIVLQWATLCQGFYHTFDGRRIHITITSLLNADFASATVLISFGAVIGVTTPLQLAVMAVCEIAIFASNEHLGLEILRISDVGASMLVHVFGAYFGLAVSCVLRRDVSSEKEGATYNSDIFAMIGTIFLWLFWPSFNAGLAEGDAQHRAVINTYYSLAACCVTAFAISALVSKEHKFDMVHIQNSTLAGGVAIGTAADMMIHPFGAMIVGSIAGTVSVLGYRYLTPVVNRRLGIHDTCGVHNLHGMPGMIAGIVGAITAAAATQEEYGYSLYRQFSARAPLAGTPEFKALHHHIEHLEPGLGRSASMQGGYQIATLFITLAIAISGGLVTGLILRLPIFGKVHQDHLFDDEMCWEVPEADHPQLEQIPSHNASPSPMVLHQF</sequence>
<evidence type="ECO:0000256" key="1">
    <source>
        <dbReference type="ARBA" id="ARBA00004141"/>
    </source>
</evidence>
<dbReference type="PANTHER" id="PTHR11730:SF60">
    <property type="entry name" value="RH50, ISOFORM D"/>
    <property type="match status" value="1"/>
</dbReference>
<accession>E9HAS9</accession>
<evidence type="ECO:0000313" key="9">
    <source>
        <dbReference type="Proteomes" id="UP000000305"/>
    </source>
</evidence>
<dbReference type="SUPFAM" id="SSF111352">
    <property type="entry name" value="Ammonium transporter"/>
    <property type="match status" value="1"/>
</dbReference>
<protein>
    <recommendedName>
        <fullName evidence="7">Ammonium transporter AmtB-like domain-containing protein</fullName>
    </recommendedName>
</protein>
<feature type="transmembrane region" description="Helical" evidence="6">
    <location>
        <begin position="61"/>
        <end position="80"/>
    </location>
</feature>
<name>E9HAS9_DAPPU</name>
<dbReference type="OMA" id="LAVFTIQ"/>
<dbReference type="FunCoup" id="E9HAS9">
    <property type="interactions" value="15"/>
</dbReference>
<evidence type="ECO:0000256" key="5">
    <source>
        <dbReference type="ARBA" id="ARBA00023136"/>
    </source>
</evidence>